<keyword evidence="6" id="KW-0333">Golgi apparatus</keyword>
<keyword evidence="3 6" id="KW-0812">Transmembrane</keyword>
<evidence type="ECO:0000256" key="4">
    <source>
        <dbReference type="ARBA" id="ARBA00022989"/>
    </source>
</evidence>
<dbReference type="Proteomes" id="UP001147760">
    <property type="component" value="Unassembled WGS sequence"/>
</dbReference>
<comment type="similarity">
    <text evidence="2 6">Belongs to the ERGIC family.</text>
</comment>
<name>A0A9W9WJQ1_9EURO</name>
<dbReference type="InterPro" id="IPR045888">
    <property type="entry name" value="Erv"/>
</dbReference>
<evidence type="ECO:0000259" key="7">
    <source>
        <dbReference type="Pfam" id="PF07970"/>
    </source>
</evidence>
<comment type="function">
    <text evidence="6">Plays a role in transport between endoplasmic reticulum and Golgi.</text>
</comment>
<dbReference type="Pfam" id="PF07970">
    <property type="entry name" value="COPIIcoated_ERV"/>
    <property type="match status" value="1"/>
</dbReference>
<dbReference type="AlphaFoldDB" id="A0A9W9WJQ1"/>
<feature type="domain" description="Endoplasmic reticulum vesicle transporter N-terminal" evidence="8">
    <location>
        <begin position="63"/>
        <end position="151"/>
    </location>
</feature>
<keyword evidence="6" id="KW-0256">Endoplasmic reticulum</keyword>
<reference evidence="9" key="1">
    <citation type="submission" date="2022-12" db="EMBL/GenBank/DDBJ databases">
        <authorList>
            <person name="Petersen C."/>
        </authorList>
    </citation>
    <scope>NUCLEOTIDE SEQUENCE</scope>
    <source>
        <strain evidence="9">IBT 17660</strain>
    </source>
</reference>
<keyword evidence="4 6" id="KW-1133">Transmembrane helix</keyword>
<evidence type="ECO:0000256" key="3">
    <source>
        <dbReference type="ARBA" id="ARBA00022692"/>
    </source>
</evidence>
<evidence type="ECO:0000256" key="6">
    <source>
        <dbReference type="RuleBase" id="RU369013"/>
    </source>
</evidence>
<dbReference type="GO" id="GO:0033116">
    <property type="term" value="C:endoplasmic reticulum-Golgi intermediate compartment membrane"/>
    <property type="evidence" value="ECO:0007669"/>
    <property type="project" value="UniProtKB-SubCell"/>
</dbReference>
<feature type="domain" description="Endoplasmic reticulum vesicle transporter C-terminal" evidence="7">
    <location>
        <begin position="198"/>
        <end position="477"/>
    </location>
</feature>
<evidence type="ECO:0000256" key="2">
    <source>
        <dbReference type="ARBA" id="ARBA00005648"/>
    </source>
</evidence>
<evidence type="ECO:0000256" key="5">
    <source>
        <dbReference type="ARBA" id="ARBA00023136"/>
    </source>
</evidence>
<keyword evidence="5 6" id="KW-0472">Membrane</keyword>
<feature type="transmembrane region" description="Helical" evidence="6">
    <location>
        <begin position="455"/>
        <end position="476"/>
    </location>
</feature>
<dbReference type="Pfam" id="PF13850">
    <property type="entry name" value="ERGIC_N"/>
    <property type="match status" value="1"/>
</dbReference>
<comment type="subcellular location">
    <subcellularLocation>
        <location evidence="6">Endoplasmic reticulum membrane</location>
        <topology evidence="6">Multi-pass membrane protein</topology>
    </subcellularLocation>
    <subcellularLocation>
        <location evidence="6">Endoplasmic reticulum-Golgi intermediate compartment membrane</location>
        <topology evidence="6">Multi-pass membrane protein</topology>
    </subcellularLocation>
    <subcellularLocation>
        <location evidence="6">Golgi apparatus membrane</location>
        <topology evidence="6">Multi-pass membrane protein</topology>
    </subcellularLocation>
    <subcellularLocation>
        <location evidence="1">Membrane</location>
        <topology evidence="1">Multi-pass membrane protein</topology>
    </subcellularLocation>
</comment>
<dbReference type="GO" id="GO:0006888">
    <property type="term" value="P:endoplasmic reticulum to Golgi vesicle-mediated transport"/>
    <property type="evidence" value="ECO:0007669"/>
    <property type="project" value="UniProtKB-UniRule"/>
</dbReference>
<dbReference type="EMBL" id="JAPWDO010000006">
    <property type="protein sequence ID" value="KAJ5466293.1"/>
    <property type="molecule type" value="Genomic_DNA"/>
</dbReference>
<reference evidence="9" key="2">
    <citation type="journal article" date="2023" name="IMA Fungus">
        <title>Comparative genomic study of the Penicillium genus elucidates a diverse pangenome and 15 lateral gene transfer events.</title>
        <authorList>
            <person name="Petersen C."/>
            <person name="Sorensen T."/>
            <person name="Nielsen M.R."/>
            <person name="Sondergaard T.E."/>
            <person name="Sorensen J.L."/>
            <person name="Fitzpatrick D.A."/>
            <person name="Frisvad J.C."/>
            <person name="Nielsen K.L."/>
        </authorList>
    </citation>
    <scope>NUCLEOTIDE SEQUENCE</scope>
    <source>
        <strain evidence="9">IBT 17660</strain>
    </source>
</reference>
<protein>
    <recommendedName>
        <fullName evidence="6">Endoplasmic reticulum-Golgi intermediate compartment protein</fullName>
    </recommendedName>
</protein>
<proteinExistence type="inferred from homology"/>
<dbReference type="PANTHER" id="PTHR10984">
    <property type="entry name" value="ENDOPLASMIC RETICULUM-GOLGI INTERMEDIATE COMPARTMENT PROTEIN"/>
    <property type="match status" value="1"/>
</dbReference>
<evidence type="ECO:0000313" key="10">
    <source>
        <dbReference type="Proteomes" id="UP001147760"/>
    </source>
</evidence>
<dbReference type="OrthoDB" id="270930at2759"/>
<dbReference type="GO" id="GO:0005789">
    <property type="term" value="C:endoplasmic reticulum membrane"/>
    <property type="evidence" value="ECO:0007669"/>
    <property type="project" value="UniProtKB-SubCell"/>
</dbReference>
<dbReference type="PANTHER" id="PTHR10984:SF25">
    <property type="entry name" value="ENDOPLASMIC RETICULUM-GOLGI INTERMEDIATE COMPARTMENT PROTEIN 3"/>
    <property type="match status" value="1"/>
</dbReference>
<dbReference type="GO" id="GO:0030134">
    <property type="term" value="C:COPII-coated ER to Golgi transport vesicle"/>
    <property type="evidence" value="ECO:0007669"/>
    <property type="project" value="TreeGrafter"/>
</dbReference>
<gene>
    <name evidence="9" type="ORF">N7530_010080</name>
</gene>
<dbReference type="InterPro" id="IPR012936">
    <property type="entry name" value="Erv_C"/>
</dbReference>
<evidence type="ECO:0000313" key="9">
    <source>
        <dbReference type="EMBL" id="KAJ5466293.1"/>
    </source>
</evidence>
<evidence type="ECO:0000256" key="1">
    <source>
        <dbReference type="ARBA" id="ARBA00004141"/>
    </source>
</evidence>
<dbReference type="GO" id="GO:0006890">
    <property type="term" value="P:retrograde vesicle-mediated transport, Golgi to endoplasmic reticulum"/>
    <property type="evidence" value="ECO:0007669"/>
    <property type="project" value="TreeGrafter"/>
</dbReference>
<dbReference type="InterPro" id="IPR039542">
    <property type="entry name" value="Erv_N"/>
</dbReference>
<keyword evidence="6" id="KW-0813">Transport</keyword>
<comment type="caution">
    <text evidence="9">The sequence shown here is derived from an EMBL/GenBank/DDBJ whole genome shotgun (WGS) entry which is preliminary data.</text>
</comment>
<accession>A0A9W9WJQ1</accession>
<feature type="transmembrane region" description="Helical" evidence="6">
    <location>
        <begin position="80"/>
        <end position="98"/>
    </location>
</feature>
<evidence type="ECO:0000259" key="8">
    <source>
        <dbReference type="Pfam" id="PF13850"/>
    </source>
</evidence>
<organism evidence="9 10">
    <name type="scientific">Penicillium desertorum</name>
    <dbReference type="NCBI Taxonomy" id="1303715"/>
    <lineage>
        <taxon>Eukaryota</taxon>
        <taxon>Fungi</taxon>
        <taxon>Dikarya</taxon>
        <taxon>Ascomycota</taxon>
        <taxon>Pezizomycotina</taxon>
        <taxon>Eurotiomycetes</taxon>
        <taxon>Eurotiomycetidae</taxon>
        <taxon>Eurotiales</taxon>
        <taxon>Aspergillaceae</taxon>
        <taxon>Penicillium</taxon>
    </lineage>
</organism>
<sequence length="493" mass="54019">MTHLFVSGGPITCCRLSSRGIPHTSALQAFDFLPLSTNPRLAFCASLSGHQLTGEMPAKSRFTRLDAFAKTVEDARIRTNSGGVITIASLLIVMWLVWGEWADYRRIVVQPELVVDKSRGERMEIHLNMTFPRLPCELLTLDVMDVSGEQQVGVAHGVNKVRLSPHNEGGKVIDVQALDLHSPSEAAKHLAPDYCGECGGATPPANVIKPGCCTTCEEVREAYAEKQWAFGDGSNIEQCKREGYAEKLAEQRREGCRIEGVLKVNKVVGNFHIAPGRSFTTGNMHVHDLDAYIVPNAGPADQHTMSHFVHELRFGPQLPTELAGRWGWTDHHHTNPLDDTKQETDEPAYNFMYFVKVVSTSYLPLGWDPQFSSSIHNAYDKAPLGSHGLAYGAQGSIEAHQYSVTSHKRPLSGGNDAAEGHKERVHAGGGIPGVFFNYDISPMKVINREARPKTFTNFLTGVCAIIGGTLTVAAALDRGLYEGAMRVKKLHSN</sequence>
<keyword evidence="6" id="KW-0931">ER-Golgi transport</keyword>
<keyword evidence="10" id="KW-1185">Reference proteome</keyword>
<dbReference type="GO" id="GO:0000139">
    <property type="term" value="C:Golgi membrane"/>
    <property type="evidence" value="ECO:0007669"/>
    <property type="project" value="UniProtKB-SubCell"/>
</dbReference>